<sequence>MAEQFELIPRVEEGAIIPQRMSDGYINATALCQSVGKTFSGYKATKLASDFITEMTNQTGLSEAQLIHSIVGGNPKLQGTWVHPQLAINLAQWLSPKFAVKVSQWVYEWSQGQVKFATPTHLQRYTHNRHKVPHTHFSMLNEITLSLIAPLEIAGYVLPDRMIPDISEGRMFCAWLRKNRGIEPNDFPTYKHEYIDGRVVDAKLYPIELYADFRRHFHEIWLPQKAPEYFQQRDRTALEYLEVLMLPAPR</sequence>
<dbReference type="InterPro" id="IPR036887">
    <property type="entry name" value="HTH_APSES_sf"/>
</dbReference>
<feature type="domain" description="KilA-N" evidence="1">
    <location>
        <begin position="4"/>
        <end position="109"/>
    </location>
</feature>
<evidence type="ECO:0000313" key="3">
    <source>
        <dbReference type="EMBL" id="EBX3095106.1"/>
    </source>
</evidence>
<name>A0A5I5YY20_SALET</name>
<dbReference type="EMBL" id="AAHUNW010000002">
    <property type="protein sequence ID" value="ECA5009826.1"/>
    <property type="molecule type" value="Genomic_DNA"/>
</dbReference>
<dbReference type="Pfam" id="PF26567">
    <property type="entry name" value="BstA_C"/>
    <property type="match status" value="1"/>
</dbReference>
<organism evidence="2">
    <name type="scientific">Salmonella enterica subsp. enterica serovar Cubana</name>
    <dbReference type="NCBI Taxonomy" id="189201"/>
    <lineage>
        <taxon>Bacteria</taxon>
        <taxon>Pseudomonadati</taxon>
        <taxon>Pseudomonadota</taxon>
        <taxon>Gammaproteobacteria</taxon>
        <taxon>Enterobacterales</taxon>
        <taxon>Enterobacteriaceae</taxon>
        <taxon>Salmonella</taxon>
    </lineage>
</organism>
<dbReference type="InterPro" id="IPR058744">
    <property type="entry name" value="BstA-like_C"/>
</dbReference>
<accession>A0A5I5YY20</accession>
<dbReference type="EMBL" id="AAHKTS010000022">
    <property type="protein sequence ID" value="EBX2832309.1"/>
    <property type="molecule type" value="Genomic_DNA"/>
</dbReference>
<dbReference type="AlphaFoldDB" id="A0A5I5YY20"/>
<dbReference type="SMART" id="SM01252">
    <property type="entry name" value="KilA-N"/>
    <property type="match status" value="1"/>
</dbReference>
<gene>
    <name evidence="2" type="ORF">DRM57_14620</name>
    <name evidence="3" type="ORF">DRT12_18160</name>
    <name evidence="4" type="ORF">ELQ65_03180</name>
</gene>
<reference evidence="2" key="1">
    <citation type="submission" date="2018-07" db="EMBL/GenBank/DDBJ databases">
        <authorList>
            <person name="Ashton P.M."/>
            <person name="Dallman T."/>
            <person name="Nair S."/>
            <person name="De Pinna E."/>
            <person name="Peters T."/>
            <person name="Grant K."/>
        </authorList>
    </citation>
    <scope>NUCLEOTIDE SEQUENCE</scope>
    <source>
        <strain evidence="3">190590</strain>
        <strain evidence="2">399751</strain>
        <strain evidence="4">651047</strain>
    </source>
</reference>
<proteinExistence type="predicted"/>
<dbReference type="EMBL" id="AAHKVU010000027">
    <property type="protein sequence ID" value="EBX3095106.1"/>
    <property type="molecule type" value="Genomic_DNA"/>
</dbReference>
<evidence type="ECO:0000259" key="1">
    <source>
        <dbReference type="PROSITE" id="PS51301"/>
    </source>
</evidence>
<dbReference type="RefSeq" id="WP_017900819.1">
    <property type="nucleotide sequence ID" value="NZ_CP044186.1"/>
</dbReference>
<evidence type="ECO:0000313" key="4">
    <source>
        <dbReference type="EMBL" id="ECA5009826.1"/>
    </source>
</evidence>
<dbReference type="GO" id="GO:0003677">
    <property type="term" value="F:DNA binding"/>
    <property type="evidence" value="ECO:0007669"/>
    <property type="project" value="InterPro"/>
</dbReference>
<comment type="caution">
    <text evidence="2">The sequence shown here is derived from an EMBL/GenBank/DDBJ whole genome shotgun (WGS) entry which is preliminary data.</text>
</comment>
<protein>
    <submittedName>
        <fullName evidence="2">KilA-N domain-containing protein</fullName>
    </submittedName>
</protein>
<dbReference type="Pfam" id="PF04383">
    <property type="entry name" value="KilA-N"/>
    <property type="match status" value="1"/>
</dbReference>
<dbReference type="InterPro" id="IPR018004">
    <property type="entry name" value="KilA/APSES_HTH"/>
</dbReference>
<dbReference type="SUPFAM" id="SSF54616">
    <property type="entry name" value="DNA-binding domain of Mlu1-box binding protein MBP1"/>
    <property type="match status" value="1"/>
</dbReference>
<dbReference type="Gene3D" id="3.10.260.10">
    <property type="entry name" value="Transcription regulator HTH, APSES-type DNA-binding domain"/>
    <property type="match status" value="1"/>
</dbReference>
<dbReference type="InterPro" id="IPR017880">
    <property type="entry name" value="KilA_N"/>
</dbReference>
<evidence type="ECO:0000313" key="2">
    <source>
        <dbReference type="EMBL" id="EBX2832309.1"/>
    </source>
</evidence>
<dbReference type="PROSITE" id="PS51301">
    <property type="entry name" value="KILA_N"/>
    <property type="match status" value="1"/>
</dbReference>